<protein>
    <submittedName>
        <fullName evidence="3">1656_t:CDS:1</fullName>
    </submittedName>
</protein>
<feature type="region of interest" description="Disordered" evidence="1">
    <location>
        <begin position="332"/>
        <end position="363"/>
    </location>
</feature>
<keyword evidence="2" id="KW-1133">Transmembrane helix</keyword>
<dbReference type="Gene3D" id="2.120.10.80">
    <property type="entry name" value="Kelch-type beta propeller"/>
    <property type="match status" value="1"/>
</dbReference>
<dbReference type="SUPFAM" id="SSF117281">
    <property type="entry name" value="Kelch motif"/>
    <property type="match status" value="1"/>
</dbReference>
<evidence type="ECO:0000256" key="1">
    <source>
        <dbReference type="SAM" id="MobiDB-lite"/>
    </source>
</evidence>
<evidence type="ECO:0000313" key="3">
    <source>
        <dbReference type="EMBL" id="CAG8606047.1"/>
    </source>
</evidence>
<proteinExistence type="predicted"/>
<sequence length="454" mass="49498">MFGGAKPDHYIVSDNFFLTTQIPIPSTDSIQWSPMTTVNARPVFDPGCIVDETLGYLLVFGGGTFDGSNAGKEFQVFNFNNNTWNNPDWISKRPPEFQYYLLRPRATLISPGIVFIWAGLFDLPQNVTTLSTGVYILNITNGWEWDRIQHDSIIVPTNSAGVVHAKGNAFIFGGANKSSGNGKEVSTNNCYIYNLATNKFIVPPYQLPFLTADVGVGVLNNKLYIVAISDGSNNRLQQINIVPFDLQILEFGSAITSVNTPFIRDRAASAQFTGSDALLIHGGTRPGDNTSDTMIVFNMTTETWINSVNIVTNIPDDNFTLPSINNVTIDSSLSPNNSNSSPSSSSSPSSPSQSNSDISQPKNNNITSGAIVGIVIGALFLIIAVFGGSWLCARNRRLKRNHEVDNEVVKLSNNNNNGNGINEFSRVNNEVVILSNNNDNEINEFSRVNNEVVG</sequence>
<feature type="compositionally biased region" description="Low complexity" evidence="1">
    <location>
        <begin position="332"/>
        <end position="356"/>
    </location>
</feature>
<accession>A0A9N9GF78</accession>
<comment type="caution">
    <text evidence="3">The sequence shown here is derived from an EMBL/GenBank/DDBJ whole genome shotgun (WGS) entry which is preliminary data.</text>
</comment>
<gene>
    <name evidence="3" type="ORF">ALEPTO_LOCUS8361</name>
</gene>
<evidence type="ECO:0000313" key="4">
    <source>
        <dbReference type="Proteomes" id="UP000789508"/>
    </source>
</evidence>
<keyword evidence="2" id="KW-0472">Membrane</keyword>
<name>A0A9N9GF78_9GLOM</name>
<dbReference type="AlphaFoldDB" id="A0A9N9GF78"/>
<feature type="transmembrane region" description="Helical" evidence="2">
    <location>
        <begin position="370"/>
        <end position="393"/>
    </location>
</feature>
<keyword evidence="2" id="KW-0812">Transmembrane</keyword>
<dbReference type="EMBL" id="CAJVPS010004615">
    <property type="protein sequence ID" value="CAG8606047.1"/>
    <property type="molecule type" value="Genomic_DNA"/>
</dbReference>
<dbReference type="InterPro" id="IPR015915">
    <property type="entry name" value="Kelch-typ_b-propeller"/>
</dbReference>
<evidence type="ECO:0000256" key="2">
    <source>
        <dbReference type="SAM" id="Phobius"/>
    </source>
</evidence>
<keyword evidence="4" id="KW-1185">Reference proteome</keyword>
<organism evidence="3 4">
    <name type="scientific">Ambispora leptoticha</name>
    <dbReference type="NCBI Taxonomy" id="144679"/>
    <lineage>
        <taxon>Eukaryota</taxon>
        <taxon>Fungi</taxon>
        <taxon>Fungi incertae sedis</taxon>
        <taxon>Mucoromycota</taxon>
        <taxon>Glomeromycotina</taxon>
        <taxon>Glomeromycetes</taxon>
        <taxon>Archaeosporales</taxon>
        <taxon>Ambisporaceae</taxon>
        <taxon>Ambispora</taxon>
    </lineage>
</organism>
<dbReference type="Proteomes" id="UP000789508">
    <property type="component" value="Unassembled WGS sequence"/>
</dbReference>
<reference evidence="3" key="1">
    <citation type="submission" date="2021-06" db="EMBL/GenBank/DDBJ databases">
        <authorList>
            <person name="Kallberg Y."/>
            <person name="Tangrot J."/>
            <person name="Rosling A."/>
        </authorList>
    </citation>
    <scope>NUCLEOTIDE SEQUENCE</scope>
    <source>
        <strain evidence="3">FL130A</strain>
    </source>
</reference>